<dbReference type="AlphaFoldDB" id="A0A0R3PKH8"/>
<sequence length="90" mass="10364">MQDFIMDLCRAPEKRERHGYEMHVDMVFLKHHRHQNIRMVDHLSAMDKCEVSGWPWTDGRRGSGGSTGWRTYGQSGATAFLCEKRVGVAI</sequence>
<reference evidence="3" key="1">
    <citation type="submission" date="2017-02" db="UniProtKB">
        <authorList>
            <consortium name="WormBaseParasite"/>
        </authorList>
    </citation>
    <scope>IDENTIFICATION</scope>
</reference>
<dbReference type="EMBL" id="UYYA01003849">
    <property type="protein sequence ID" value="VDM56694.1"/>
    <property type="molecule type" value="Genomic_DNA"/>
</dbReference>
<organism evidence="3">
    <name type="scientific">Angiostrongylus costaricensis</name>
    <name type="common">Nematode worm</name>
    <dbReference type="NCBI Taxonomy" id="334426"/>
    <lineage>
        <taxon>Eukaryota</taxon>
        <taxon>Metazoa</taxon>
        <taxon>Ecdysozoa</taxon>
        <taxon>Nematoda</taxon>
        <taxon>Chromadorea</taxon>
        <taxon>Rhabditida</taxon>
        <taxon>Rhabditina</taxon>
        <taxon>Rhabditomorpha</taxon>
        <taxon>Strongyloidea</taxon>
        <taxon>Metastrongylidae</taxon>
        <taxon>Angiostrongylus</taxon>
    </lineage>
</organism>
<dbReference type="Proteomes" id="UP000267027">
    <property type="component" value="Unassembled WGS sequence"/>
</dbReference>
<evidence type="ECO:0000313" key="2">
    <source>
        <dbReference type="Proteomes" id="UP000267027"/>
    </source>
</evidence>
<keyword evidence="2" id="KW-1185">Reference proteome</keyword>
<evidence type="ECO:0000313" key="1">
    <source>
        <dbReference type="EMBL" id="VDM56694.1"/>
    </source>
</evidence>
<name>A0A0R3PKH8_ANGCS</name>
<accession>A0A0R3PKH8</accession>
<proteinExistence type="predicted"/>
<dbReference type="WBParaSite" id="ACOC_0000510801-mRNA-1">
    <property type="protein sequence ID" value="ACOC_0000510801-mRNA-1"/>
    <property type="gene ID" value="ACOC_0000510801"/>
</dbReference>
<protein>
    <submittedName>
        <fullName evidence="3">Transposase</fullName>
    </submittedName>
</protein>
<gene>
    <name evidence="1" type="ORF">ACOC_LOCUS5109</name>
</gene>
<reference evidence="1 2" key="2">
    <citation type="submission" date="2018-11" db="EMBL/GenBank/DDBJ databases">
        <authorList>
            <consortium name="Pathogen Informatics"/>
        </authorList>
    </citation>
    <scope>NUCLEOTIDE SEQUENCE [LARGE SCALE GENOMIC DNA]</scope>
    <source>
        <strain evidence="1 2">Costa Rica</strain>
    </source>
</reference>
<evidence type="ECO:0000313" key="3">
    <source>
        <dbReference type="WBParaSite" id="ACOC_0000510801-mRNA-1"/>
    </source>
</evidence>